<dbReference type="Proteomes" id="UP001148786">
    <property type="component" value="Unassembled WGS sequence"/>
</dbReference>
<name>A0A9W8MPH2_9AGAR</name>
<evidence type="ECO:0000313" key="2">
    <source>
        <dbReference type="Proteomes" id="UP001148786"/>
    </source>
</evidence>
<protein>
    <submittedName>
        <fullName evidence="1">Uncharacterized protein</fullName>
    </submittedName>
</protein>
<comment type="caution">
    <text evidence="1">The sequence shown here is derived from an EMBL/GenBank/DDBJ whole genome shotgun (WGS) entry which is preliminary data.</text>
</comment>
<gene>
    <name evidence="1" type="ORF">NLJ89_g11307</name>
</gene>
<evidence type="ECO:0000313" key="1">
    <source>
        <dbReference type="EMBL" id="KAJ3491746.1"/>
    </source>
</evidence>
<accession>A0A9W8MPH2</accession>
<reference evidence="1" key="1">
    <citation type="submission" date="2022-07" db="EMBL/GenBank/DDBJ databases">
        <title>Genome Sequence of Agrocybe chaxingu.</title>
        <authorList>
            <person name="Buettner E."/>
        </authorList>
    </citation>
    <scope>NUCLEOTIDE SEQUENCE</scope>
    <source>
        <strain evidence="1">MP-N11</strain>
    </source>
</reference>
<sequence>MMPWWTNVTSLMEWVVRRWEHSMWVTLRASTRMKSHVPAEGDDFESYNTQVRVSTAQRWESNRRAGGRNTQKPVVKSWQIFLDRALAEGKVRDDIVDEHSLLVFLEFSVNRCRRNKRGEYIPNTRVGASQIKKEFFGALRIRKMQDARDPSFSTCRPVTTVHVYDALKTCVDKALSDAREGFIPADDAPDIVANTWL</sequence>
<proteinExistence type="predicted"/>
<dbReference type="EMBL" id="JANKHO010002512">
    <property type="protein sequence ID" value="KAJ3491746.1"/>
    <property type="molecule type" value="Genomic_DNA"/>
</dbReference>
<organism evidence="1 2">
    <name type="scientific">Agrocybe chaxingu</name>
    <dbReference type="NCBI Taxonomy" id="84603"/>
    <lineage>
        <taxon>Eukaryota</taxon>
        <taxon>Fungi</taxon>
        <taxon>Dikarya</taxon>
        <taxon>Basidiomycota</taxon>
        <taxon>Agaricomycotina</taxon>
        <taxon>Agaricomycetes</taxon>
        <taxon>Agaricomycetidae</taxon>
        <taxon>Agaricales</taxon>
        <taxon>Agaricineae</taxon>
        <taxon>Strophariaceae</taxon>
        <taxon>Agrocybe</taxon>
    </lineage>
</organism>
<dbReference type="AlphaFoldDB" id="A0A9W8MPH2"/>
<keyword evidence="2" id="KW-1185">Reference proteome</keyword>
<dbReference type="OrthoDB" id="2675946at2759"/>